<feature type="region of interest" description="Disordered" evidence="1">
    <location>
        <begin position="212"/>
        <end position="271"/>
    </location>
</feature>
<dbReference type="Proteomes" id="UP001152622">
    <property type="component" value="Chromosome 8"/>
</dbReference>
<protein>
    <submittedName>
        <fullName evidence="2">Uncharacterized protein</fullName>
    </submittedName>
</protein>
<evidence type="ECO:0000313" key="3">
    <source>
        <dbReference type="Proteomes" id="UP001152622"/>
    </source>
</evidence>
<evidence type="ECO:0000256" key="1">
    <source>
        <dbReference type="SAM" id="MobiDB-lite"/>
    </source>
</evidence>
<keyword evidence="3" id="KW-1185">Reference proteome</keyword>
<sequence length="271" mass="28541">MHQRQRSKAGGPGSGPSTAMGAGGWKTIGCPVHRNKSASRAVGLPDGESRHAVQEMERPKEVGGMCSAGGAMQPAAESVVDGTQRSWGRALRHQQNPAPAPVELLSEPEASVLAECLVSGLLASGEFSVEVQSHAGNSVGAADVPAPVRLGHVPTSAPRLPLRLPNYPVHLGTSNAPEFQCASNAAKFQFASNVHKFWFASNIPELQFQLPRSRVTAQPPRSRATTSGGRGFQSRELSHPLHQLCQQRKTRQPGSLAGSSVMPATSMVTGL</sequence>
<dbReference type="EMBL" id="JAINUF010000008">
    <property type="protein sequence ID" value="KAJ8352516.1"/>
    <property type="molecule type" value="Genomic_DNA"/>
</dbReference>
<comment type="caution">
    <text evidence="2">The sequence shown here is derived from an EMBL/GenBank/DDBJ whole genome shotgun (WGS) entry which is preliminary data.</text>
</comment>
<name>A0A9Q1F7D2_SYNKA</name>
<dbReference type="AlphaFoldDB" id="A0A9Q1F7D2"/>
<proteinExistence type="predicted"/>
<feature type="region of interest" description="Disordered" evidence="1">
    <location>
        <begin position="1"/>
        <end position="27"/>
    </location>
</feature>
<feature type="compositionally biased region" description="Polar residues" evidence="1">
    <location>
        <begin position="262"/>
        <end position="271"/>
    </location>
</feature>
<gene>
    <name evidence="2" type="ORF">SKAU_G00239920</name>
</gene>
<organism evidence="2 3">
    <name type="scientific">Synaphobranchus kaupii</name>
    <name type="common">Kaup's arrowtooth eel</name>
    <dbReference type="NCBI Taxonomy" id="118154"/>
    <lineage>
        <taxon>Eukaryota</taxon>
        <taxon>Metazoa</taxon>
        <taxon>Chordata</taxon>
        <taxon>Craniata</taxon>
        <taxon>Vertebrata</taxon>
        <taxon>Euteleostomi</taxon>
        <taxon>Actinopterygii</taxon>
        <taxon>Neopterygii</taxon>
        <taxon>Teleostei</taxon>
        <taxon>Anguilliformes</taxon>
        <taxon>Synaphobranchidae</taxon>
        <taxon>Synaphobranchus</taxon>
    </lineage>
</organism>
<accession>A0A9Q1F7D2</accession>
<reference evidence="2" key="1">
    <citation type="journal article" date="2023" name="Science">
        <title>Genome structures resolve the early diversification of teleost fishes.</title>
        <authorList>
            <person name="Parey E."/>
            <person name="Louis A."/>
            <person name="Montfort J."/>
            <person name="Bouchez O."/>
            <person name="Roques C."/>
            <person name="Iampietro C."/>
            <person name="Lluch J."/>
            <person name="Castinel A."/>
            <person name="Donnadieu C."/>
            <person name="Desvignes T."/>
            <person name="Floi Bucao C."/>
            <person name="Jouanno E."/>
            <person name="Wen M."/>
            <person name="Mejri S."/>
            <person name="Dirks R."/>
            <person name="Jansen H."/>
            <person name="Henkel C."/>
            <person name="Chen W.J."/>
            <person name="Zahm M."/>
            <person name="Cabau C."/>
            <person name="Klopp C."/>
            <person name="Thompson A.W."/>
            <person name="Robinson-Rechavi M."/>
            <person name="Braasch I."/>
            <person name="Lecointre G."/>
            <person name="Bobe J."/>
            <person name="Postlethwait J.H."/>
            <person name="Berthelot C."/>
            <person name="Roest Crollius H."/>
            <person name="Guiguen Y."/>
        </authorList>
    </citation>
    <scope>NUCLEOTIDE SEQUENCE</scope>
    <source>
        <strain evidence="2">WJC10195</strain>
    </source>
</reference>
<evidence type="ECO:0000313" key="2">
    <source>
        <dbReference type="EMBL" id="KAJ8352516.1"/>
    </source>
</evidence>